<proteinExistence type="predicted"/>
<accession>E1QHB3</accession>
<evidence type="ECO:0008006" key="3">
    <source>
        <dbReference type="Google" id="ProtNLM"/>
    </source>
</evidence>
<dbReference type="InterPro" id="IPR009752">
    <property type="entry name" value="Phage_Mu_GpJ"/>
</dbReference>
<evidence type="ECO:0000313" key="2">
    <source>
        <dbReference type="Proteomes" id="UP000009047"/>
    </source>
</evidence>
<organism evidence="1 2">
    <name type="scientific">Desulfarculus baarsii (strain ATCC 33931 / DSM 2075 / LMG 7858 / VKM B-1802 / 2st14)</name>
    <dbReference type="NCBI Taxonomy" id="644282"/>
    <lineage>
        <taxon>Bacteria</taxon>
        <taxon>Pseudomonadati</taxon>
        <taxon>Thermodesulfobacteriota</taxon>
        <taxon>Desulfarculia</taxon>
        <taxon>Desulfarculales</taxon>
        <taxon>Desulfarculaceae</taxon>
        <taxon>Desulfarculus</taxon>
    </lineage>
</organism>
<gene>
    <name evidence="1" type="ordered locus">Deba_1588</name>
</gene>
<evidence type="ECO:0000313" key="1">
    <source>
        <dbReference type="EMBL" id="ADK84956.1"/>
    </source>
</evidence>
<reference evidence="1 2" key="1">
    <citation type="journal article" date="2010" name="Stand. Genomic Sci.">
        <title>Complete genome sequence of Desulfarculus baarsii type strain (2st14).</title>
        <authorList>
            <person name="Sun H."/>
            <person name="Spring S."/>
            <person name="Lapidus A."/>
            <person name="Davenport K."/>
            <person name="Del Rio T.G."/>
            <person name="Tice H."/>
            <person name="Nolan M."/>
            <person name="Copeland A."/>
            <person name="Cheng J.F."/>
            <person name="Lucas S."/>
            <person name="Tapia R."/>
            <person name="Goodwin L."/>
            <person name="Pitluck S."/>
            <person name="Ivanova N."/>
            <person name="Pagani I."/>
            <person name="Mavromatis K."/>
            <person name="Ovchinnikova G."/>
            <person name="Pati A."/>
            <person name="Chen A."/>
            <person name="Palaniappan K."/>
            <person name="Hauser L."/>
            <person name="Chang Y.J."/>
            <person name="Jeffries C.D."/>
            <person name="Detter J.C."/>
            <person name="Han C."/>
            <person name="Rohde M."/>
            <person name="Brambilla E."/>
            <person name="Goker M."/>
            <person name="Woyke T."/>
            <person name="Bristow J."/>
            <person name="Eisen J.A."/>
            <person name="Markowitz V."/>
            <person name="Hugenholtz P."/>
            <person name="Kyrpides N.C."/>
            <person name="Klenk H.P."/>
            <person name="Land M."/>
        </authorList>
    </citation>
    <scope>NUCLEOTIDE SEQUENCE [LARGE SCALE GENOMIC DNA]</scope>
    <source>
        <strain evidence="2">ATCC 33931 / DSM 2075 / LMG 7858 / VKM B-1802 / 2st14</strain>
    </source>
</reference>
<dbReference type="HOGENOM" id="CLU_112375_0_1_7"/>
<protein>
    <recommendedName>
        <fullName evidence="3">DUF1320 domain-containing protein</fullName>
    </recommendedName>
</protein>
<dbReference type="OrthoDB" id="9805172at2"/>
<dbReference type="Pfam" id="PF07030">
    <property type="entry name" value="Phage_Mu_Gp36"/>
    <property type="match status" value="1"/>
</dbReference>
<sequence>MYCTPADLEKLLAPETLGQLADDGPDGPAPETVLLEAIEQADREIDAYLGVARAVPLEPAPAIVANLSAKIAVYNLYRRRPHLEAGEWAGEYQRALKLLERIAEGRLSLGGGEGPAGPLEPHAMAVISRPPHFGDRRLRRF</sequence>
<dbReference type="Proteomes" id="UP000009047">
    <property type="component" value="Chromosome"/>
</dbReference>
<dbReference type="eggNOG" id="COG4387">
    <property type="taxonomic scope" value="Bacteria"/>
</dbReference>
<name>E1QHB3_DESB2</name>
<dbReference type="KEGG" id="dbr:Deba_1588"/>
<keyword evidence="2" id="KW-1185">Reference proteome</keyword>
<dbReference type="AlphaFoldDB" id="E1QHB3"/>
<dbReference type="RefSeq" id="WP_013258409.1">
    <property type="nucleotide sequence ID" value="NC_014365.1"/>
</dbReference>
<dbReference type="EMBL" id="CP002085">
    <property type="protein sequence ID" value="ADK84956.1"/>
    <property type="molecule type" value="Genomic_DNA"/>
</dbReference>
<dbReference type="STRING" id="644282.Deba_1588"/>